<name>A0A8H8DKW3_9FUNG</name>
<evidence type="ECO:0008006" key="7">
    <source>
        <dbReference type="Google" id="ProtNLM"/>
    </source>
</evidence>
<comment type="caution">
    <text evidence="5">The sequence shown here is derived from an EMBL/GenBank/DDBJ whole genome shotgun (WGS) entry which is preliminary data.</text>
</comment>
<dbReference type="GO" id="GO:0006207">
    <property type="term" value="P:'de novo' pyrimidine nucleobase biosynthetic process"/>
    <property type="evidence" value="ECO:0007669"/>
    <property type="project" value="TreeGrafter"/>
</dbReference>
<dbReference type="Gene3D" id="3.20.20.140">
    <property type="entry name" value="Metal-dependent hydrolases"/>
    <property type="match status" value="1"/>
</dbReference>
<keyword evidence="2" id="KW-0378">Hydrolase</keyword>
<dbReference type="GO" id="GO:0046872">
    <property type="term" value="F:metal ion binding"/>
    <property type="evidence" value="ECO:0007669"/>
    <property type="project" value="UniProtKB-KW"/>
</dbReference>
<dbReference type="OrthoDB" id="1670005at2759"/>
<dbReference type="SUPFAM" id="SSF51556">
    <property type="entry name" value="Metallo-dependent hydrolases"/>
    <property type="match status" value="1"/>
</dbReference>
<dbReference type="AlphaFoldDB" id="A0A8H8DKW3"/>
<reference evidence="5 6" key="1">
    <citation type="journal article" name="Sci. Rep.">
        <title>Genome-scale phylogenetic analyses confirm Olpidium as the closest living zoosporic fungus to the non-flagellated, terrestrial fungi.</title>
        <authorList>
            <person name="Chang Y."/>
            <person name="Rochon D."/>
            <person name="Sekimoto S."/>
            <person name="Wang Y."/>
            <person name="Chovatia M."/>
            <person name="Sandor L."/>
            <person name="Salamov A."/>
            <person name="Grigoriev I.V."/>
            <person name="Stajich J.E."/>
            <person name="Spatafora J.W."/>
        </authorList>
    </citation>
    <scope>NUCLEOTIDE SEQUENCE [LARGE SCALE GENOMIC DNA]</scope>
    <source>
        <strain evidence="5">S191</strain>
    </source>
</reference>
<dbReference type="GO" id="GO:0005737">
    <property type="term" value="C:cytoplasm"/>
    <property type="evidence" value="ECO:0007669"/>
    <property type="project" value="TreeGrafter"/>
</dbReference>
<keyword evidence="6" id="KW-1185">Reference proteome</keyword>
<dbReference type="EMBL" id="JAEFCI010003425">
    <property type="protein sequence ID" value="KAG5461587.1"/>
    <property type="molecule type" value="Genomic_DNA"/>
</dbReference>
<dbReference type="Proteomes" id="UP000673691">
    <property type="component" value="Unassembled WGS sequence"/>
</dbReference>
<gene>
    <name evidence="5" type="ORF">BJ554DRAFT_6198</name>
</gene>
<dbReference type="GO" id="GO:0044205">
    <property type="term" value="P:'de novo' UMP biosynthetic process"/>
    <property type="evidence" value="ECO:0007669"/>
    <property type="project" value="UniProtKB-UniPathway"/>
</dbReference>
<dbReference type="PANTHER" id="PTHR43137">
    <property type="entry name" value="DIHYDROOROTASE"/>
    <property type="match status" value="1"/>
</dbReference>
<accession>A0A8H8DKW3</accession>
<keyword evidence="4" id="KW-0665">Pyrimidine biosynthesis</keyword>
<dbReference type="UniPathway" id="UPA00070">
    <property type="reaction ID" value="UER00117"/>
</dbReference>
<sequence>MSLSWTTGQASRTTFANQLQNTPVIGRHCGTSCEKVRYRGVTSSPGQIARRISSRVEFADLLLVIPGLWAGHPRFFLGTDSAPHPAHLKECASACAGVFTTPQTLGYVATTLERIGALDRLRGFACENGPRFYGINPSPTCVRLVRVGEGCAVPESYEFAAMADDPTAGRVVPFLAGRKLAWRVDRSAGR</sequence>
<dbReference type="InterPro" id="IPR032466">
    <property type="entry name" value="Metal_Hydrolase"/>
</dbReference>
<protein>
    <recommendedName>
        <fullName evidence="7">Dihydroorotase</fullName>
    </recommendedName>
</protein>
<evidence type="ECO:0000256" key="1">
    <source>
        <dbReference type="ARBA" id="ARBA00022723"/>
    </source>
</evidence>
<keyword evidence="3" id="KW-0862">Zinc</keyword>
<evidence type="ECO:0000313" key="5">
    <source>
        <dbReference type="EMBL" id="KAG5461587.1"/>
    </source>
</evidence>
<dbReference type="InterPro" id="IPR002195">
    <property type="entry name" value="Dihydroorotase_CS"/>
</dbReference>
<evidence type="ECO:0000256" key="4">
    <source>
        <dbReference type="ARBA" id="ARBA00022975"/>
    </source>
</evidence>
<evidence type="ECO:0000256" key="3">
    <source>
        <dbReference type="ARBA" id="ARBA00022833"/>
    </source>
</evidence>
<dbReference type="InterPro" id="IPR004721">
    <property type="entry name" value="DHOdimr"/>
</dbReference>
<keyword evidence="1" id="KW-0479">Metal-binding</keyword>
<evidence type="ECO:0000256" key="2">
    <source>
        <dbReference type="ARBA" id="ARBA00022801"/>
    </source>
</evidence>
<evidence type="ECO:0000313" key="6">
    <source>
        <dbReference type="Proteomes" id="UP000673691"/>
    </source>
</evidence>
<dbReference type="GO" id="GO:0004151">
    <property type="term" value="F:dihydroorotase activity"/>
    <property type="evidence" value="ECO:0007669"/>
    <property type="project" value="InterPro"/>
</dbReference>
<organism evidence="5 6">
    <name type="scientific">Olpidium bornovanus</name>
    <dbReference type="NCBI Taxonomy" id="278681"/>
    <lineage>
        <taxon>Eukaryota</taxon>
        <taxon>Fungi</taxon>
        <taxon>Fungi incertae sedis</taxon>
        <taxon>Olpidiomycota</taxon>
        <taxon>Olpidiomycotina</taxon>
        <taxon>Olpidiomycetes</taxon>
        <taxon>Olpidiales</taxon>
        <taxon>Olpidiaceae</taxon>
        <taxon>Olpidium</taxon>
    </lineage>
</organism>
<dbReference type="PANTHER" id="PTHR43137:SF1">
    <property type="entry name" value="DIHYDROOROTASE"/>
    <property type="match status" value="1"/>
</dbReference>
<proteinExistence type="predicted"/>
<dbReference type="PROSITE" id="PS00483">
    <property type="entry name" value="DIHYDROOROTASE_2"/>
    <property type="match status" value="1"/>
</dbReference>